<dbReference type="GO" id="GO:0003677">
    <property type="term" value="F:DNA binding"/>
    <property type="evidence" value="ECO:0007669"/>
    <property type="project" value="UniProtKB-KW"/>
</dbReference>
<dbReference type="EMBL" id="SLWV01000014">
    <property type="protein sequence ID" value="TCO73775.1"/>
    <property type="molecule type" value="Genomic_DNA"/>
</dbReference>
<dbReference type="RefSeq" id="WP_132245615.1">
    <property type="nucleotide sequence ID" value="NZ_SLWV01000014.1"/>
</dbReference>
<dbReference type="InterPro" id="IPR034144">
    <property type="entry name" value="TOPRIM_TopoIII"/>
</dbReference>
<dbReference type="PROSITE" id="PS50880">
    <property type="entry name" value="TOPRIM"/>
    <property type="match status" value="1"/>
</dbReference>
<dbReference type="Gene3D" id="1.10.290.10">
    <property type="entry name" value="Topoisomerase I, domain 4"/>
    <property type="match status" value="1"/>
</dbReference>
<dbReference type="SMART" id="SM00493">
    <property type="entry name" value="TOPRIM"/>
    <property type="match status" value="1"/>
</dbReference>
<dbReference type="CDD" id="cd00186">
    <property type="entry name" value="TOP1Ac"/>
    <property type="match status" value="1"/>
</dbReference>
<comment type="similarity">
    <text evidence="2">Belongs to the type IA topoisomerase family.</text>
</comment>
<dbReference type="InterPro" id="IPR013824">
    <property type="entry name" value="Topo_IA_cen_sub1"/>
</dbReference>
<dbReference type="GO" id="GO:0003917">
    <property type="term" value="F:DNA topoisomerase type I (single strand cut, ATP-independent) activity"/>
    <property type="evidence" value="ECO:0007669"/>
    <property type="project" value="UniProtKB-EC"/>
</dbReference>
<accession>A0A4R2L3S3</accession>
<dbReference type="CDD" id="cd03362">
    <property type="entry name" value="TOPRIM_TopoIA_TopoIII"/>
    <property type="match status" value="1"/>
</dbReference>
<evidence type="ECO:0000313" key="13">
    <source>
        <dbReference type="EMBL" id="TCO73775.1"/>
    </source>
</evidence>
<dbReference type="GO" id="GO:0043597">
    <property type="term" value="C:cytoplasmic replication fork"/>
    <property type="evidence" value="ECO:0007669"/>
    <property type="project" value="TreeGrafter"/>
</dbReference>
<comment type="caution">
    <text evidence="13">The sequence shown here is derived from an EMBL/GenBank/DDBJ whole genome shotgun (WGS) entry which is preliminary data.</text>
</comment>
<dbReference type="Pfam" id="PF01131">
    <property type="entry name" value="Topoisom_bac"/>
    <property type="match status" value="1"/>
</dbReference>
<evidence type="ECO:0000256" key="9">
    <source>
        <dbReference type="ARBA" id="ARBA00032235"/>
    </source>
</evidence>
<dbReference type="Gene3D" id="3.40.50.140">
    <property type="match status" value="1"/>
</dbReference>
<dbReference type="PANTHER" id="PTHR11390">
    <property type="entry name" value="PROKARYOTIC DNA TOPOISOMERASE"/>
    <property type="match status" value="1"/>
</dbReference>
<comment type="catalytic activity">
    <reaction evidence="1">
        <text>ATP-independent breakage of single-stranded DNA, followed by passage and rejoining.</text>
        <dbReference type="EC" id="5.6.2.1"/>
    </reaction>
</comment>
<gene>
    <name evidence="13" type="ORF">EV214_1146</name>
</gene>
<feature type="domain" description="Toprim" evidence="11">
    <location>
        <begin position="3"/>
        <end position="137"/>
    </location>
</feature>
<feature type="domain" description="Topo IA-type catalytic" evidence="12">
    <location>
        <begin position="156"/>
        <end position="642"/>
    </location>
</feature>
<evidence type="ECO:0000256" key="1">
    <source>
        <dbReference type="ARBA" id="ARBA00000213"/>
    </source>
</evidence>
<organism evidence="13 14">
    <name type="scientific">Marinisporobacter balticus</name>
    <dbReference type="NCBI Taxonomy" id="2018667"/>
    <lineage>
        <taxon>Bacteria</taxon>
        <taxon>Bacillati</taxon>
        <taxon>Bacillota</taxon>
        <taxon>Clostridia</taxon>
        <taxon>Peptostreptococcales</taxon>
        <taxon>Thermotaleaceae</taxon>
        <taxon>Marinisporobacter</taxon>
    </lineage>
</organism>
<protein>
    <recommendedName>
        <fullName evidence="3">DNA topoisomerase</fullName>
        <ecNumber evidence="3">5.6.2.1</ecNumber>
    </recommendedName>
    <alternativeName>
        <fullName evidence="10">Omega-protein</fullName>
    </alternativeName>
    <alternativeName>
        <fullName evidence="9">Relaxing enzyme</fullName>
    </alternativeName>
    <alternativeName>
        <fullName evidence="7">Swivelase</fullName>
    </alternativeName>
    <alternativeName>
        <fullName evidence="8">Untwisting enzyme</fullName>
    </alternativeName>
</protein>
<dbReference type="PRINTS" id="PR00417">
    <property type="entry name" value="PRTPISMRASEI"/>
</dbReference>
<name>A0A4R2L3S3_9FIRM</name>
<dbReference type="SMART" id="SM00437">
    <property type="entry name" value="TOP1Ac"/>
    <property type="match status" value="1"/>
</dbReference>
<dbReference type="InterPro" id="IPR023405">
    <property type="entry name" value="Topo_IA_core_domain"/>
</dbReference>
<dbReference type="PROSITE" id="PS52039">
    <property type="entry name" value="TOPO_IA_2"/>
    <property type="match status" value="1"/>
</dbReference>
<dbReference type="AlphaFoldDB" id="A0A4R2L3S3"/>
<evidence type="ECO:0000259" key="11">
    <source>
        <dbReference type="PROSITE" id="PS50880"/>
    </source>
</evidence>
<dbReference type="InterPro" id="IPR006171">
    <property type="entry name" value="TOPRIM_dom"/>
</dbReference>
<dbReference type="OrthoDB" id="9803554at2"/>
<evidence type="ECO:0000256" key="2">
    <source>
        <dbReference type="ARBA" id="ARBA00009446"/>
    </source>
</evidence>
<reference evidence="13 14" key="1">
    <citation type="submission" date="2019-03" db="EMBL/GenBank/DDBJ databases">
        <title>Genomic Encyclopedia of Type Strains, Phase IV (KMG-IV): sequencing the most valuable type-strain genomes for metagenomic binning, comparative biology and taxonomic classification.</title>
        <authorList>
            <person name="Goeker M."/>
        </authorList>
    </citation>
    <scope>NUCLEOTIDE SEQUENCE [LARGE SCALE GENOMIC DNA]</scope>
    <source>
        <strain evidence="13 14">DSM 102940</strain>
    </source>
</reference>
<keyword evidence="14" id="KW-1185">Reference proteome</keyword>
<dbReference type="EC" id="5.6.2.1" evidence="3"/>
<evidence type="ECO:0000259" key="12">
    <source>
        <dbReference type="PROSITE" id="PS52039"/>
    </source>
</evidence>
<dbReference type="PANTHER" id="PTHR11390:SF21">
    <property type="entry name" value="DNA TOPOISOMERASE 3-ALPHA"/>
    <property type="match status" value="1"/>
</dbReference>
<dbReference type="Gene3D" id="1.10.460.10">
    <property type="entry name" value="Topoisomerase I, domain 2"/>
    <property type="match status" value="1"/>
</dbReference>
<evidence type="ECO:0000256" key="6">
    <source>
        <dbReference type="ARBA" id="ARBA00023235"/>
    </source>
</evidence>
<dbReference type="Proteomes" id="UP000294919">
    <property type="component" value="Unassembled WGS sequence"/>
</dbReference>
<dbReference type="InterPro" id="IPR003601">
    <property type="entry name" value="Topo_IA_2"/>
</dbReference>
<evidence type="ECO:0000256" key="5">
    <source>
        <dbReference type="ARBA" id="ARBA00023125"/>
    </source>
</evidence>
<dbReference type="Gene3D" id="2.70.20.10">
    <property type="entry name" value="Topoisomerase I, domain 3"/>
    <property type="match status" value="1"/>
</dbReference>
<proteinExistence type="inferred from homology"/>
<dbReference type="SMART" id="SM00436">
    <property type="entry name" value="TOP1Bc"/>
    <property type="match status" value="1"/>
</dbReference>
<evidence type="ECO:0000256" key="10">
    <source>
        <dbReference type="ARBA" id="ARBA00032877"/>
    </source>
</evidence>
<dbReference type="Pfam" id="PF01751">
    <property type="entry name" value="Toprim"/>
    <property type="match status" value="1"/>
</dbReference>
<dbReference type="InterPro" id="IPR013497">
    <property type="entry name" value="Topo_IA_cen"/>
</dbReference>
<keyword evidence="6 13" id="KW-0413">Isomerase</keyword>
<sequence length="788" mass="89990">MSKALFITEKPSVAIEFAKVLNIKGGSKRDGFIESEKAVVTWCVGHLVNMSYPEVYDPKYKKWILNDLPFLPKKYKYEVIKNVKKQFDIVKKQMKRGDISTIYVCTDSGREGEYIYRLVDEMVDVKDKIKKRVWIDSQTEEEIRKGVKNAKLLSEYDRLSDSAYLRAKEDYLIGINFSRLLTLSYGRMISNALGKKYVVIAVGRVMTCVLGMIVGREQEINKFVKTPYYKIISTFQLEESLDYAGEWKAVEGSNYYLSNLLFKDIGFKEKEKAQKFIDDLKKDNPEMIATIEEVSRKKENKNPPLLYNLAELQNECAKKFKLSPDQTLEIVQGMYEKKMLTYPRTDARVLSKAVTKEIHKNIKGLSNMSKICNLDQQDQAIDGFVQKIVDEGLFKGLEKTKYVNDKAITDHYAIIPTGQGLGSFNKLSDDGKKIFVLIVRRFLAIFYPPAIFSKLSIITKIESEPFFTSSKVCVQEGYLRVLNDGQKNQDTKETDAEILKKLKKGQKLKIHHLIIKESETTPPKRYNSGAMILAMENAGKLIEDEELREQIKGSGIGTSATRAEILKKLQKIGYIKLNKKTQILTPAPMGEMIYDVVNKSVASLLNPALTASWEKGLMMIANGEIKTDEYMEKLEAYIRKNTQKVLKLNNHSNLSNTFAPIPSSNGNIERNQEEGKRKGNHALGVCITCNYGKILENRKAFYCSNWKNGCKFTVWKNSLDMYGQKVTAKLIEELLEKGSIKDMQIILPQTHEKCSASLEFRNDKSGALELKNVKRIEEKESKDERTID</sequence>
<dbReference type="InterPro" id="IPR013826">
    <property type="entry name" value="Topo_IA_cen_sub3"/>
</dbReference>
<evidence type="ECO:0000256" key="4">
    <source>
        <dbReference type="ARBA" id="ARBA00023029"/>
    </source>
</evidence>
<evidence type="ECO:0000313" key="14">
    <source>
        <dbReference type="Proteomes" id="UP000294919"/>
    </source>
</evidence>
<dbReference type="InterPro" id="IPR000380">
    <property type="entry name" value="Topo_IA"/>
</dbReference>
<dbReference type="GO" id="GO:0006310">
    <property type="term" value="P:DNA recombination"/>
    <property type="evidence" value="ECO:0007669"/>
    <property type="project" value="TreeGrafter"/>
</dbReference>
<dbReference type="GO" id="GO:0006265">
    <property type="term" value="P:DNA topological change"/>
    <property type="evidence" value="ECO:0007669"/>
    <property type="project" value="InterPro"/>
</dbReference>
<keyword evidence="4" id="KW-0799">Topoisomerase</keyword>
<evidence type="ECO:0000256" key="8">
    <source>
        <dbReference type="ARBA" id="ARBA00031985"/>
    </source>
</evidence>
<dbReference type="InterPro" id="IPR013825">
    <property type="entry name" value="Topo_IA_cen_sub2"/>
</dbReference>
<evidence type="ECO:0000256" key="3">
    <source>
        <dbReference type="ARBA" id="ARBA00012891"/>
    </source>
</evidence>
<keyword evidence="5" id="KW-0238">DNA-binding</keyword>
<dbReference type="SUPFAM" id="SSF56712">
    <property type="entry name" value="Prokaryotic type I DNA topoisomerase"/>
    <property type="match status" value="1"/>
</dbReference>
<evidence type="ECO:0000256" key="7">
    <source>
        <dbReference type="ARBA" id="ARBA00030003"/>
    </source>
</evidence>
<dbReference type="InterPro" id="IPR003602">
    <property type="entry name" value="Topo_IA_DNA-bd_dom"/>
</dbReference>
<dbReference type="GO" id="GO:0006281">
    <property type="term" value="P:DNA repair"/>
    <property type="evidence" value="ECO:0007669"/>
    <property type="project" value="TreeGrafter"/>
</dbReference>